<feature type="domain" description="CENP-V/GFA" evidence="5">
    <location>
        <begin position="9"/>
        <end position="148"/>
    </location>
</feature>
<gene>
    <name evidence="6" type="ORF">B0T10DRAFT_68704</name>
</gene>
<dbReference type="PROSITE" id="PS51891">
    <property type="entry name" value="CENP_V_GFA"/>
    <property type="match status" value="1"/>
</dbReference>
<protein>
    <submittedName>
        <fullName evidence="6">Mss4-like protein</fullName>
    </submittedName>
</protein>
<name>A0A9P8W260_9HYPO</name>
<dbReference type="Gene3D" id="3.90.1590.10">
    <property type="entry name" value="glutathione-dependent formaldehyde- activating enzyme (gfa)"/>
    <property type="match status" value="1"/>
</dbReference>
<evidence type="ECO:0000259" key="5">
    <source>
        <dbReference type="PROSITE" id="PS51891"/>
    </source>
</evidence>
<evidence type="ECO:0000256" key="4">
    <source>
        <dbReference type="ARBA" id="ARBA00023239"/>
    </source>
</evidence>
<keyword evidence="7" id="KW-1185">Reference proteome</keyword>
<evidence type="ECO:0000256" key="2">
    <source>
        <dbReference type="ARBA" id="ARBA00022723"/>
    </source>
</evidence>
<comment type="caution">
    <text evidence="6">The sequence shown here is derived from an EMBL/GenBank/DDBJ whole genome shotgun (WGS) entry which is preliminary data.</text>
</comment>
<dbReference type="PANTHER" id="PTHR33337:SF40">
    <property type="entry name" value="CENP-V_GFA DOMAIN-CONTAINING PROTEIN-RELATED"/>
    <property type="match status" value="1"/>
</dbReference>
<comment type="similarity">
    <text evidence="1">Belongs to the Gfa family.</text>
</comment>
<evidence type="ECO:0000256" key="3">
    <source>
        <dbReference type="ARBA" id="ARBA00022833"/>
    </source>
</evidence>
<keyword evidence="3" id="KW-0862">Zinc</keyword>
<dbReference type="InterPro" id="IPR006913">
    <property type="entry name" value="CENP-V/GFA"/>
</dbReference>
<dbReference type="Proteomes" id="UP000777438">
    <property type="component" value="Unassembled WGS sequence"/>
</dbReference>
<keyword evidence="2" id="KW-0479">Metal-binding</keyword>
<dbReference type="EMBL" id="JAGPYM010000013">
    <property type="protein sequence ID" value="KAH6888126.1"/>
    <property type="molecule type" value="Genomic_DNA"/>
</dbReference>
<dbReference type="OrthoDB" id="6329284at2759"/>
<dbReference type="GO" id="GO:0016846">
    <property type="term" value="F:carbon-sulfur lyase activity"/>
    <property type="evidence" value="ECO:0007669"/>
    <property type="project" value="InterPro"/>
</dbReference>
<accession>A0A9P8W260</accession>
<evidence type="ECO:0000313" key="6">
    <source>
        <dbReference type="EMBL" id="KAH6888126.1"/>
    </source>
</evidence>
<proteinExistence type="inferred from homology"/>
<dbReference type="AlphaFoldDB" id="A0A9P8W260"/>
<reference evidence="6 7" key="1">
    <citation type="journal article" date="2021" name="Nat. Commun.">
        <title>Genetic determinants of endophytism in the Arabidopsis root mycobiome.</title>
        <authorList>
            <person name="Mesny F."/>
            <person name="Miyauchi S."/>
            <person name="Thiergart T."/>
            <person name="Pickel B."/>
            <person name="Atanasova L."/>
            <person name="Karlsson M."/>
            <person name="Huettel B."/>
            <person name="Barry K.W."/>
            <person name="Haridas S."/>
            <person name="Chen C."/>
            <person name="Bauer D."/>
            <person name="Andreopoulos W."/>
            <person name="Pangilinan J."/>
            <person name="LaButti K."/>
            <person name="Riley R."/>
            <person name="Lipzen A."/>
            <person name="Clum A."/>
            <person name="Drula E."/>
            <person name="Henrissat B."/>
            <person name="Kohler A."/>
            <person name="Grigoriev I.V."/>
            <person name="Martin F.M."/>
            <person name="Hacquard S."/>
        </authorList>
    </citation>
    <scope>NUCLEOTIDE SEQUENCE [LARGE SCALE GENOMIC DNA]</scope>
    <source>
        <strain evidence="6 7">MPI-CAGE-CH-0241</strain>
    </source>
</reference>
<dbReference type="Pfam" id="PF04828">
    <property type="entry name" value="GFA"/>
    <property type="match status" value="1"/>
</dbReference>
<keyword evidence="4" id="KW-0456">Lyase</keyword>
<dbReference type="InterPro" id="IPR011057">
    <property type="entry name" value="Mss4-like_sf"/>
</dbReference>
<organism evidence="6 7">
    <name type="scientific">Thelonectria olida</name>
    <dbReference type="NCBI Taxonomy" id="1576542"/>
    <lineage>
        <taxon>Eukaryota</taxon>
        <taxon>Fungi</taxon>
        <taxon>Dikarya</taxon>
        <taxon>Ascomycota</taxon>
        <taxon>Pezizomycotina</taxon>
        <taxon>Sordariomycetes</taxon>
        <taxon>Hypocreomycetidae</taxon>
        <taxon>Hypocreales</taxon>
        <taxon>Nectriaceae</taxon>
        <taxon>Thelonectria</taxon>
    </lineage>
</organism>
<sequence length="160" mass="17481">MATGTPESITGGCLCGAIRYTITFPPNHSFETECSTCQCSQCRKNSGSLLARLHGVPSSALTYTSPTTTLKTYHATPPCARGFCGDCGSFLFWRDERSPEQRVSVAVGTFDKEVLKRWGPVVAGARTHLWCEDEIPGVTDHLEGEKWKLDCDGEGAERMD</sequence>
<dbReference type="GO" id="GO:0046872">
    <property type="term" value="F:metal ion binding"/>
    <property type="evidence" value="ECO:0007669"/>
    <property type="project" value="UniProtKB-KW"/>
</dbReference>
<evidence type="ECO:0000256" key="1">
    <source>
        <dbReference type="ARBA" id="ARBA00005495"/>
    </source>
</evidence>
<dbReference type="PANTHER" id="PTHR33337">
    <property type="entry name" value="GFA DOMAIN-CONTAINING PROTEIN"/>
    <property type="match status" value="1"/>
</dbReference>
<dbReference type="SUPFAM" id="SSF51316">
    <property type="entry name" value="Mss4-like"/>
    <property type="match status" value="1"/>
</dbReference>
<evidence type="ECO:0000313" key="7">
    <source>
        <dbReference type="Proteomes" id="UP000777438"/>
    </source>
</evidence>